<evidence type="ECO:0000313" key="7">
    <source>
        <dbReference type="Proteomes" id="UP001172630"/>
    </source>
</evidence>
<evidence type="ECO:0000256" key="2">
    <source>
        <dbReference type="ARBA" id="ARBA00023125"/>
    </source>
</evidence>
<name>A0ABT7KAC7_9HYPH</name>
<proteinExistence type="predicted"/>
<evidence type="ECO:0000259" key="5">
    <source>
        <dbReference type="PROSITE" id="PS50977"/>
    </source>
</evidence>
<dbReference type="Gene3D" id="1.10.357.10">
    <property type="entry name" value="Tetracycline Repressor, domain 2"/>
    <property type="match status" value="1"/>
</dbReference>
<reference evidence="6" key="1">
    <citation type="submission" date="2023-06" db="EMBL/GenBank/DDBJ databases">
        <title>Phylogenetic Diversity of Rhizobium strains.</title>
        <authorList>
            <person name="Moura F.T."/>
            <person name="Helene L.C.F."/>
            <person name="Hungria M."/>
        </authorList>
    </citation>
    <scope>NUCLEOTIDE SEQUENCE</scope>
    <source>
        <strain evidence="6">CCGE524</strain>
    </source>
</reference>
<evidence type="ECO:0000313" key="6">
    <source>
        <dbReference type="EMBL" id="MDL2404348.1"/>
    </source>
</evidence>
<organism evidence="6 7">
    <name type="scientific">Rhizobium calliandrae</name>
    <dbReference type="NCBI Taxonomy" id="1312182"/>
    <lineage>
        <taxon>Bacteria</taxon>
        <taxon>Pseudomonadati</taxon>
        <taxon>Pseudomonadota</taxon>
        <taxon>Alphaproteobacteria</taxon>
        <taxon>Hyphomicrobiales</taxon>
        <taxon>Rhizobiaceae</taxon>
        <taxon>Rhizobium/Agrobacterium group</taxon>
        <taxon>Rhizobium</taxon>
    </lineage>
</organism>
<dbReference type="Pfam" id="PF16925">
    <property type="entry name" value="TetR_C_13"/>
    <property type="match status" value="1"/>
</dbReference>
<gene>
    <name evidence="6" type="ORF">PY650_01485</name>
</gene>
<protein>
    <submittedName>
        <fullName evidence="6">TetR/AcrR family transcriptional regulator</fullName>
    </submittedName>
</protein>
<evidence type="ECO:0000256" key="4">
    <source>
        <dbReference type="PROSITE-ProRule" id="PRU00335"/>
    </source>
</evidence>
<dbReference type="Proteomes" id="UP001172630">
    <property type="component" value="Unassembled WGS sequence"/>
</dbReference>
<dbReference type="InterPro" id="IPR036271">
    <property type="entry name" value="Tet_transcr_reg_TetR-rel_C_sf"/>
</dbReference>
<dbReference type="Gene3D" id="1.10.10.60">
    <property type="entry name" value="Homeodomain-like"/>
    <property type="match status" value="1"/>
</dbReference>
<dbReference type="PANTHER" id="PTHR47506:SF1">
    <property type="entry name" value="HTH-TYPE TRANSCRIPTIONAL REGULATOR YJDC"/>
    <property type="match status" value="1"/>
</dbReference>
<evidence type="ECO:0000256" key="1">
    <source>
        <dbReference type="ARBA" id="ARBA00023015"/>
    </source>
</evidence>
<keyword evidence="1" id="KW-0805">Transcription regulation</keyword>
<feature type="DNA-binding region" description="H-T-H motif" evidence="4">
    <location>
        <begin position="29"/>
        <end position="48"/>
    </location>
</feature>
<dbReference type="EMBL" id="JARFYN010000001">
    <property type="protein sequence ID" value="MDL2404348.1"/>
    <property type="molecule type" value="Genomic_DNA"/>
</dbReference>
<dbReference type="InterPro" id="IPR009057">
    <property type="entry name" value="Homeodomain-like_sf"/>
</dbReference>
<keyword evidence="7" id="KW-1185">Reference proteome</keyword>
<evidence type="ECO:0000256" key="3">
    <source>
        <dbReference type="ARBA" id="ARBA00023163"/>
    </source>
</evidence>
<dbReference type="PANTHER" id="PTHR47506">
    <property type="entry name" value="TRANSCRIPTIONAL REGULATORY PROTEIN"/>
    <property type="match status" value="1"/>
</dbReference>
<dbReference type="SUPFAM" id="SSF48498">
    <property type="entry name" value="Tetracyclin repressor-like, C-terminal domain"/>
    <property type="match status" value="1"/>
</dbReference>
<keyword evidence="2 4" id="KW-0238">DNA-binding</keyword>
<accession>A0ABT7KAC7</accession>
<dbReference type="InterPro" id="IPR001647">
    <property type="entry name" value="HTH_TetR"/>
</dbReference>
<dbReference type="SUPFAM" id="SSF46689">
    <property type="entry name" value="Homeodomain-like"/>
    <property type="match status" value="1"/>
</dbReference>
<dbReference type="PROSITE" id="PS50977">
    <property type="entry name" value="HTH_TETR_2"/>
    <property type="match status" value="1"/>
</dbReference>
<comment type="caution">
    <text evidence="6">The sequence shown here is derived from an EMBL/GenBank/DDBJ whole genome shotgun (WGS) entry which is preliminary data.</text>
</comment>
<feature type="domain" description="HTH tetR-type" evidence="5">
    <location>
        <begin position="6"/>
        <end position="66"/>
    </location>
</feature>
<dbReference type="InterPro" id="IPR011075">
    <property type="entry name" value="TetR_C"/>
</dbReference>
<keyword evidence="3" id="KW-0804">Transcription</keyword>
<dbReference type="RefSeq" id="WP_285877293.1">
    <property type="nucleotide sequence ID" value="NZ_JARFYN010000001.1"/>
</dbReference>
<sequence>MARPREFDEEAVLLLAVEHFWEHGYEATSIRDLAEVMGLTSASIYNTFGDKRSLYRRALDFYVDHSFGDRVGRFEGNLPPRQAVEAFFNEIVARSLEDTKRGGCMLVNSALEVAPHDPEFQRVVANVLVHVEDFFRRCVEAGQRDGTISNRQSADDMARMLLGMVLGIRVLARTRPERALLEGLVRPAFVLLDPGSVAP</sequence>
<dbReference type="Pfam" id="PF00440">
    <property type="entry name" value="TetR_N"/>
    <property type="match status" value="1"/>
</dbReference>